<dbReference type="GO" id="GO:0032790">
    <property type="term" value="P:ribosome disassembly"/>
    <property type="evidence" value="ECO:0007669"/>
    <property type="project" value="TreeGrafter"/>
</dbReference>
<reference evidence="8" key="1">
    <citation type="submission" date="2011-10" db="EMBL/GenBank/DDBJ databases">
        <title>The complete genome of chromosome of Thermovirga lienii DSM 17291.</title>
        <authorList>
            <consortium name="US DOE Joint Genome Institute (JGI-PGF)"/>
            <person name="Lucas S."/>
            <person name="Copeland A."/>
            <person name="Lapidus A."/>
            <person name="Glavina del Rio T."/>
            <person name="Dalin E."/>
            <person name="Tice H."/>
            <person name="Bruce D."/>
            <person name="Goodwin L."/>
            <person name="Pitluck S."/>
            <person name="Peters L."/>
            <person name="Mikhailova N."/>
            <person name="Saunders E."/>
            <person name="Kyrpides N."/>
            <person name="Mavromatis K."/>
            <person name="Ivanova N."/>
            <person name="Last F.I."/>
            <person name="Brettin T."/>
            <person name="Detter J.C."/>
            <person name="Han C."/>
            <person name="Larimer F."/>
            <person name="Land M."/>
            <person name="Hauser L."/>
            <person name="Markowitz V."/>
            <person name="Cheng J.-F."/>
            <person name="Hugenholtz P."/>
            <person name="Woyke T."/>
            <person name="Wu D."/>
            <person name="Spring S."/>
            <person name="Schroeder M."/>
            <person name="Brambilla E.-M."/>
            <person name="Klenk H.-P."/>
            <person name="Eisen J.A."/>
        </authorList>
    </citation>
    <scope>NUCLEOTIDE SEQUENCE [LARGE SCALE GENOMIC DNA]</scope>
    <source>
        <strain evidence="8">ATCC BAA-1197 / DSM 17291 / Cas60314</strain>
    </source>
</reference>
<dbReference type="CDD" id="cd04170">
    <property type="entry name" value="EF-G_bact"/>
    <property type="match status" value="1"/>
</dbReference>
<dbReference type="CDD" id="cd16262">
    <property type="entry name" value="EFG_III"/>
    <property type="match status" value="1"/>
</dbReference>
<dbReference type="Pfam" id="PF00009">
    <property type="entry name" value="GTP_EFTU"/>
    <property type="match status" value="1"/>
</dbReference>
<dbReference type="PANTHER" id="PTHR43261:SF6">
    <property type="entry name" value="ELONGATION FACTOR G-LIKE PROTEIN"/>
    <property type="match status" value="1"/>
</dbReference>
<proteinExistence type="inferred from homology"/>
<dbReference type="Pfam" id="PF22042">
    <property type="entry name" value="EF-G_D2"/>
    <property type="match status" value="1"/>
</dbReference>
<dbReference type="InterPro" id="IPR041095">
    <property type="entry name" value="EFG_II"/>
</dbReference>
<dbReference type="NCBIfam" id="NF009891">
    <property type="entry name" value="PRK13351.1-1"/>
    <property type="match status" value="1"/>
</dbReference>
<dbReference type="eggNOG" id="COG0480">
    <property type="taxonomic scope" value="Bacteria"/>
</dbReference>
<dbReference type="Gene3D" id="2.40.30.10">
    <property type="entry name" value="Translation factors"/>
    <property type="match status" value="1"/>
</dbReference>
<evidence type="ECO:0000313" key="7">
    <source>
        <dbReference type="EMBL" id="AER66981.1"/>
    </source>
</evidence>
<dbReference type="PRINTS" id="PR00315">
    <property type="entry name" value="ELONGATNFCT"/>
</dbReference>
<dbReference type="Gene3D" id="3.30.70.240">
    <property type="match status" value="1"/>
</dbReference>
<dbReference type="HOGENOM" id="CLU_002794_4_1_0"/>
<dbReference type="PROSITE" id="PS51722">
    <property type="entry name" value="G_TR_2"/>
    <property type="match status" value="1"/>
</dbReference>
<dbReference type="FunFam" id="3.30.70.870:FF:000016">
    <property type="entry name" value="Translation elongation factor G"/>
    <property type="match status" value="1"/>
</dbReference>
<dbReference type="SUPFAM" id="SSF52540">
    <property type="entry name" value="P-loop containing nucleoside triphosphate hydrolases"/>
    <property type="match status" value="1"/>
</dbReference>
<dbReference type="InterPro" id="IPR035647">
    <property type="entry name" value="EFG_III/V"/>
</dbReference>
<keyword evidence="7" id="KW-0648">Protein biosynthesis</keyword>
<dbReference type="Gene3D" id="3.30.230.10">
    <property type="match status" value="1"/>
</dbReference>
<dbReference type="OrthoDB" id="9804431at2"/>
<dbReference type="Gene3D" id="3.40.50.300">
    <property type="entry name" value="P-loop containing nucleotide triphosphate hydrolases"/>
    <property type="match status" value="1"/>
</dbReference>
<evidence type="ECO:0000256" key="5">
    <source>
        <dbReference type="SAM" id="MobiDB-lite"/>
    </source>
</evidence>
<gene>
    <name evidence="7" type="ordered locus">Tlie_1250</name>
</gene>
<dbReference type="InterPro" id="IPR009000">
    <property type="entry name" value="Transl_B-barrel_sf"/>
</dbReference>
<dbReference type="SMART" id="SM00889">
    <property type="entry name" value="EFG_IV"/>
    <property type="match status" value="1"/>
</dbReference>
<dbReference type="GO" id="GO:0003924">
    <property type="term" value="F:GTPase activity"/>
    <property type="evidence" value="ECO:0007669"/>
    <property type="project" value="InterPro"/>
</dbReference>
<accession>G7V5S1</accession>
<keyword evidence="7" id="KW-0251">Elongation factor</keyword>
<dbReference type="SMART" id="SM00838">
    <property type="entry name" value="EFG_C"/>
    <property type="match status" value="1"/>
</dbReference>
<dbReference type="AlphaFoldDB" id="G7V5S1"/>
<dbReference type="InterPro" id="IPR005517">
    <property type="entry name" value="Transl_elong_EFG/EF2_IV"/>
</dbReference>
<keyword evidence="3" id="KW-0342">GTP-binding</keyword>
<dbReference type="STRING" id="580340.Tlie_1250"/>
<dbReference type="InterPro" id="IPR000640">
    <property type="entry name" value="EFG_V-like"/>
</dbReference>
<dbReference type="Pfam" id="PF03764">
    <property type="entry name" value="EFG_IV"/>
    <property type="match status" value="1"/>
</dbReference>
<dbReference type="GO" id="GO:0005525">
    <property type="term" value="F:GTP binding"/>
    <property type="evidence" value="ECO:0007669"/>
    <property type="project" value="UniProtKB-UniRule"/>
</dbReference>
<dbReference type="InterPro" id="IPR047872">
    <property type="entry name" value="EFG_IV"/>
</dbReference>
<dbReference type="Proteomes" id="UP000005868">
    <property type="component" value="Chromosome"/>
</dbReference>
<dbReference type="CDD" id="cd01434">
    <property type="entry name" value="EFG_mtEFG1_IV"/>
    <property type="match status" value="1"/>
</dbReference>
<dbReference type="InterPro" id="IPR027417">
    <property type="entry name" value="P-loop_NTPase"/>
</dbReference>
<dbReference type="Pfam" id="PF00679">
    <property type="entry name" value="EFG_C"/>
    <property type="match status" value="1"/>
</dbReference>
<dbReference type="InterPro" id="IPR053905">
    <property type="entry name" value="EF-G-like_DII"/>
</dbReference>
<dbReference type="InterPro" id="IPR035649">
    <property type="entry name" value="EFG_V"/>
</dbReference>
<evidence type="ECO:0000256" key="4">
    <source>
        <dbReference type="NCBIfam" id="TIGR00484"/>
    </source>
</evidence>
<dbReference type="InterPro" id="IPR000795">
    <property type="entry name" value="T_Tr_GTP-bd_dom"/>
</dbReference>
<evidence type="ECO:0000256" key="3">
    <source>
        <dbReference type="ARBA" id="ARBA00023134"/>
    </source>
</evidence>
<comment type="similarity">
    <text evidence="1">Belongs to the TRAFAC class translation factor GTPase superfamily. Classic translation factor GTPase family. EF-G/EF-2 subfamily.</text>
</comment>
<dbReference type="FunFam" id="3.30.230.10:FF:000003">
    <property type="entry name" value="Elongation factor G"/>
    <property type="match status" value="1"/>
</dbReference>
<feature type="region of interest" description="Disordered" evidence="5">
    <location>
        <begin position="1"/>
        <end position="20"/>
    </location>
</feature>
<dbReference type="SUPFAM" id="SSF54980">
    <property type="entry name" value="EF-G C-terminal domain-like"/>
    <property type="match status" value="2"/>
</dbReference>
<dbReference type="PANTHER" id="PTHR43261">
    <property type="entry name" value="TRANSLATION ELONGATION FACTOR G-RELATED"/>
    <property type="match status" value="1"/>
</dbReference>
<dbReference type="NCBIfam" id="NF009381">
    <property type="entry name" value="PRK12740.1-5"/>
    <property type="match status" value="1"/>
</dbReference>
<dbReference type="NCBIfam" id="NF009379">
    <property type="entry name" value="PRK12740.1-3"/>
    <property type="match status" value="1"/>
</dbReference>
<organism evidence="7 8">
    <name type="scientific">Thermovirga lienii (strain ATCC BAA-1197 / DSM 17291 / Cas60314)</name>
    <dbReference type="NCBI Taxonomy" id="580340"/>
    <lineage>
        <taxon>Bacteria</taxon>
        <taxon>Thermotogati</taxon>
        <taxon>Synergistota</taxon>
        <taxon>Synergistia</taxon>
        <taxon>Synergistales</taxon>
        <taxon>Thermovirgaceae</taxon>
        <taxon>Thermovirga</taxon>
    </lineage>
</organism>
<evidence type="ECO:0000256" key="1">
    <source>
        <dbReference type="ARBA" id="ARBA00005870"/>
    </source>
</evidence>
<dbReference type="SUPFAM" id="SSF54211">
    <property type="entry name" value="Ribosomal protein S5 domain 2-like"/>
    <property type="match status" value="1"/>
</dbReference>
<dbReference type="GO" id="GO:0003746">
    <property type="term" value="F:translation elongation factor activity"/>
    <property type="evidence" value="ECO:0007669"/>
    <property type="project" value="UniProtKB-UniRule"/>
</dbReference>
<reference evidence="7 8" key="2">
    <citation type="journal article" date="2012" name="Stand. Genomic Sci.">
        <title>Genome sequence of the moderately thermophilic, amino-acid-degrading and sulfur-reducing bacterium Thermovirga lienii type strain (Cas60314(T)).</title>
        <authorList>
            <person name="Goker M."/>
            <person name="Saunders E."/>
            <person name="Lapidus A."/>
            <person name="Nolan M."/>
            <person name="Lucas S."/>
            <person name="Hammon N."/>
            <person name="Deshpande S."/>
            <person name="Cheng J.F."/>
            <person name="Han C."/>
            <person name="Tapia R."/>
            <person name="Goodwin L.A."/>
            <person name="Pitluck S."/>
            <person name="Liolios K."/>
            <person name="Mavromatis K."/>
            <person name="Pagani I."/>
            <person name="Ivanova N."/>
            <person name="Mikhailova N."/>
            <person name="Pati A."/>
            <person name="Chen A."/>
            <person name="Palaniappan K."/>
            <person name="Land M."/>
            <person name="Chang Y.J."/>
            <person name="Jeffries C.D."/>
            <person name="Brambilla E.M."/>
            <person name="Rohde M."/>
            <person name="Spring S."/>
            <person name="Detter J.C."/>
            <person name="Woyke T."/>
            <person name="Bristow J."/>
            <person name="Eisen J.A."/>
            <person name="Markowitz V."/>
            <person name="Hugenholtz P."/>
            <person name="Kyrpides N.C."/>
            <person name="Klenk H.P."/>
        </authorList>
    </citation>
    <scope>NUCLEOTIDE SEQUENCE [LARGE SCALE GENOMIC DNA]</scope>
    <source>
        <strain evidence="8">ATCC BAA-1197 / DSM 17291 / Cas60314</strain>
    </source>
</reference>
<dbReference type="KEGG" id="tli:Tlie_1250"/>
<evidence type="ECO:0000313" key="8">
    <source>
        <dbReference type="Proteomes" id="UP000005868"/>
    </source>
</evidence>
<evidence type="ECO:0000256" key="2">
    <source>
        <dbReference type="ARBA" id="ARBA00022741"/>
    </source>
</evidence>
<dbReference type="NCBIfam" id="TIGR00484">
    <property type="entry name" value="EF-G"/>
    <property type="match status" value="1"/>
</dbReference>
<keyword evidence="8" id="KW-1185">Reference proteome</keyword>
<evidence type="ECO:0000259" key="6">
    <source>
        <dbReference type="PROSITE" id="PS51722"/>
    </source>
</evidence>
<dbReference type="InterPro" id="IPR009022">
    <property type="entry name" value="EFG_III"/>
</dbReference>
<dbReference type="Gene3D" id="3.30.70.870">
    <property type="entry name" value="Elongation Factor G (Translational Gtpase), domain 3"/>
    <property type="match status" value="1"/>
</dbReference>
<dbReference type="SUPFAM" id="SSF50447">
    <property type="entry name" value="Translation proteins"/>
    <property type="match status" value="1"/>
</dbReference>
<dbReference type="FunFam" id="3.30.70.240:FF:000001">
    <property type="entry name" value="Elongation factor G"/>
    <property type="match status" value="1"/>
</dbReference>
<protein>
    <recommendedName>
        <fullName evidence="4">Elongation factor G</fullName>
    </recommendedName>
</protein>
<dbReference type="InterPro" id="IPR014721">
    <property type="entry name" value="Ribsml_uS5_D2-typ_fold_subgr"/>
</dbReference>
<dbReference type="InterPro" id="IPR004540">
    <property type="entry name" value="Transl_elong_EFG/EF2"/>
</dbReference>
<dbReference type="CDD" id="cd03713">
    <property type="entry name" value="EFG_mtEFG_C"/>
    <property type="match status" value="1"/>
</dbReference>
<dbReference type="Pfam" id="PF14492">
    <property type="entry name" value="EFG_III"/>
    <property type="match status" value="1"/>
</dbReference>
<feature type="domain" description="Tr-type G" evidence="6">
    <location>
        <begin position="7"/>
        <end position="281"/>
    </location>
</feature>
<keyword evidence="2" id="KW-0547">Nucleotide-binding</keyword>
<name>G7V5S1_THELD</name>
<dbReference type="InterPro" id="IPR020568">
    <property type="entry name" value="Ribosomal_Su5_D2-typ_SF"/>
</dbReference>
<sequence length="693" mass="76628">MAGRLPENTRTVALTGHGGSGKTSLAEAMAFDTGVTTRLGKVEDGNTLSDFGAEEKKRQISINTSVLTLDHAGKRYYILDCPGYADFIGDLRSAMRVSDGTVIVVSGVDGVEVQTEKAWDFAEEMGLTVAFYINKMDRDNADFSRTLSDIRRYLSDKAVPLFLPIGQEANFKGVIDVLSQKAYVYKADGSKEFKEEEIPQDLAQEASDAREELLERIVEADDELMMRYLDGEELTLDELLPALKKAVKERKLFPVLPGSSTLNVGVLQLLDTIASLFPSPLDMPPRKALKGEEEIEVAPDPNGPFTALCFKIMVDPYVGKLSFLRVFSGKLTSDRPIYNVSKGEEERISAFKMMKGKDGDDEKEIIVGDIVAIPKLHSTAVGDTLAEKGTDIIFPPIKFPKPVYSVAVLPKSRNDEDKLASALSKLLEEDPTLHFEKNAETHDSVLSGMGDVHLDIMLSRIKERYGVDLETQTPKVPYRETIKKSSKAQGKYKKQSGGRGQYGDVHIEFQPLPRGTGFEFEDRIVGGAVPKSYIPAVEKGLREAMQKGVLAGYPTVDVKAILFFGSYHEVDSSEMAFKIAASMAFKKGIKEASPVLLEPIMNVEVVVPEEYLGDVMGDFNSRRGKIMGIDSRGRLQVVKAQVPLAEMFRYAIILRSMTSGRGNFTMEFSHYEEVPHDIAKKIIAQAQVEEEEE</sequence>
<dbReference type="EMBL" id="CP003096">
    <property type="protein sequence ID" value="AER66981.1"/>
    <property type="molecule type" value="Genomic_DNA"/>
</dbReference>